<keyword evidence="3" id="KW-1185">Reference proteome</keyword>
<gene>
    <name evidence="2" type="ORF">Hypma_004451</name>
</gene>
<dbReference type="EMBL" id="LUEZ02000017">
    <property type="protein sequence ID" value="RDB27210.1"/>
    <property type="molecule type" value="Genomic_DNA"/>
</dbReference>
<feature type="region of interest" description="Disordered" evidence="1">
    <location>
        <begin position="61"/>
        <end position="83"/>
    </location>
</feature>
<feature type="region of interest" description="Disordered" evidence="1">
    <location>
        <begin position="1"/>
        <end position="25"/>
    </location>
</feature>
<dbReference type="AlphaFoldDB" id="A0A369K131"/>
<name>A0A369K131_HYPMA</name>
<evidence type="ECO:0000313" key="2">
    <source>
        <dbReference type="EMBL" id="RDB27210.1"/>
    </source>
</evidence>
<dbReference type="InParanoid" id="A0A369K131"/>
<evidence type="ECO:0000256" key="1">
    <source>
        <dbReference type="SAM" id="MobiDB-lite"/>
    </source>
</evidence>
<proteinExistence type="predicted"/>
<evidence type="ECO:0000313" key="3">
    <source>
        <dbReference type="Proteomes" id="UP000076154"/>
    </source>
</evidence>
<sequence>MQPTSRSNSSLNQTASKLLPSPRILPPFKSEDTLRLFSDPKPAKLELSSSVELDEKKKAGKEAWDRWGQQRSPVTTEIRTRSL</sequence>
<dbReference type="Proteomes" id="UP000076154">
    <property type="component" value="Unassembled WGS sequence"/>
</dbReference>
<comment type="caution">
    <text evidence="2">The sequence shown here is derived from an EMBL/GenBank/DDBJ whole genome shotgun (WGS) entry which is preliminary data.</text>
</comment>
<accession>A0A369K131</accession>
<protein>
    <submittedName>
        <fullName evidence="2">Uncharacterized protein</fullName>
    </submittedName>
</protein>
<feature type="compositionally biased region" description="Polar residues" evidence="1">
    <location>
        <begin position="1"/>
        <end position="16"/>
    </location>
</feature>
<organism evidence="2 3">
    <name type="scientific">Hypsizygus marmoreus</name>
    <name type="common">White beech mushroom</name>
    <name type="synonym">Agaricus marmoreus</name>
    <dbReference type="NCBI Taxonomy" id="39966"/>
    <lineage>
        <taxon>Eukaryota</taxon>
        <taxon>Fungi</taxon>
        <taxon>Dikarya</taxon>
        <taxon>Basidiomycota</taxon>
        <taxon>Agaricomycotina</taxon>
        <taxon>Agaricomycetes</taxon>
        <taxon>Agaricomycetidae</taxon>
        <taxon>Agaricales</taxon>
        <taxon>Tricholomatineae</taxon>
        <taxon>Lyophyllaceae</taxon>
        <taxon>Hypsizygus</taxon>
    </lineage>
</organism>
<reference evidence="2" key="1">
    <citation type="submission" date="2018-04" db="EMBL/GenBank/DDBJ databases">
        <title>Whole genome sequencing of Hypsizygus marmoreus.</title>
        <authorList>
            <person name="Choi I.-G."/>
            <person name="Min B."/>
            <person name="Kim J.-G."/>
            <person name="Kim S."/>
            <person name="Oh Y.-L."/>
            <person name="Kong W.-S."/>
            <person name="Park H."/>
            <person name="Jeong J."/>
            <person name="Song E.-S."/>
        </authorList>
    </citation>
    <scope>NUCLEOTIDE SEQUENCE [LARGE SCALE GENOMIC DNA]</scope>
    <source>
        <strain evidence="2">51987-8</strain>
    </source>
</reference>